<organism evidence="2 3">
    <name type="scientific">Streptomyces cavernicola</name>
    <dbReference type="NCBI Taxonomy" id="3043613"/>
    <lineage>
        <taxon>Bacteria</taxon>
        <taxon>Bacillati</taxon>
        <taxon>Actinomycetota</taxon>
        <taxon>Actinomycetes</taxon>
        <taxon>Kitasatosporales</taxon>
        <taxon>Streptomycetaceae</taxon>
        <taxon>Streptomyces</taxon>
    </lineage>
</organism>
<gene>
    <name evidence="2" type="ORF">QIS96_24280</name>
</gene>
<keyword evidence="3" id="KW-1185">Reference proteome</keyword>
<feature type="region of interest" description="Disordered" evidence="1">
    <location>
        <begin position="23"/>
        <end position="56"/>
    </location>
</feature>
<dbReference type="EMBL" id="JASCIQ010000027">
    <property type="protein sequence ID" value="MDI3406919.1"/>
    <property type="molecule type" value="Genomic_DNA"/>
</dbReference>
<dbReference type="Proteomes" id="UP001223978">
    <property type="component" value="Unassembled WGS sequence"/>
</dbReference>
<evidence type="ECO:0000313" key="3">
    <source>
        <dbReference type="Proteomes" id="UP001223978"/>
    </source>
</evidence>
<name>A0ABT6SG21_9ACTN</name>
<protein>
    <submittedName>
        <fullName evidence="2">Uncharacterized protein</fullName>
    </submittedName>
</protein>
<sequence length="56" mass="6309">MHPKPLRMLILDHPRVRLLLHPAAALTHATGHPHRRRAPSQDQKPDLAGPREKGTD</sequence>
<evidence type="ECO:0000313" key="2">
    <source>
        <dbReference type="EMBL" id="MDI3406919.1"/>
    </source>
</evidence>
<reference evidence="2 3" key="1">
    <citation type="submission" date="2023-05" db="EMBL/GenBank/DDBJ databases">
        <title>Draft genome sequence of Streptomyces sp. B-S-A6 isolated from a cave soil in Thailand.</title>
        <authorList>
            <person name="Chamroensaksri N."/>
            <person name="Muangham S."/>
        </authorList>
    </citation>
    <scope>NUCLEOTIDE SEQUENCE [LARGE SCALE GENOMIC DNA]</scope>
    <source>
        <strain evidence="2 3">B-S-A6</strain>
    </source>
</reference>
<accession>A0ABT6SG21</accession>
<dbReference type="RefSeq" id="WP_282544846.1">
    <property type="nucleotide sequence ID" value="NZ_JASCIQ010000027.1"/>
</dbReference>
<proteinExistence type="predicted"/>
<comment type="caution">
    <text evidence="2">The sequence shown here is derived from an EMBL/GenBank/DDBJ whole genome shotgun (WGS) entry which is preliminary data.</text>
</comment>
<feature type="compositionally biased region" description="Basic and acidic residues" evidence="1">
    <location>
        <begin position="43"/>
        <end position="56"/>
    </location>
</feature>
<evidence type="ECO:0000256" key="1">
    <source>
        <dbReference type="SAM" id="MobiDB-lite"/>
    </source>
</evidence>